<protein>
    <submittedName>
        <fullName evidence="2">Uncharacterized protein</fullName>
    </submittedName>
</protein>
<feature type="signal peptide" evidence="1">
    <location>
        <begin position="1"/>
        <end position="33"/>
    </location>
</feature>
<reference evidence="2 3" key="1">
    <citation type="journal article" date="2022" name="Nat. Ecol. Evol.">
        <title>A masculinizing supergene underlies an exaggerated male reproductive morph in a spider.</title>
        <authorList>
            <person name="Hendrickx F."/>
            <person name="De Corte Z."/>
            <person name="Sonet G."/>
            <person name="Van Belleghem S.M."/>
            <person name="Kostlbacher S."/>
            <person name="Vangestel C."/>
        </authorList>
    </citation>
    <scope>NUCLEOTIDE SEQUENCE [LARGE SCALE GENOMIC DNA]</scope>
    <source>
        <strain evidence="2">W744_W776</strain>
    </source>
</reference>
<dbReference type="EMBL" id="JAFNEN010000256">
    <property type="protein sequence ID" value="KAG8187903.1"/>
    <property type="molecule type" value="Genomic_DNA"/>
</dbReference>
<keyword evidence="3" id="KW-1185">Reference proteome</keyword>
<comment type="caution">
    <text evidence="2">The sequence shown here is derived from an EMBL/GenBank/DDBJ whole genome shotgun (WGS) entry which is preliminary data.</text>
</comment>
<accession>A0AAV6UVU6</accession>
<dbReference type="AlphaFoldDB" id="A0AAV6UVU6"/>
<organism evidence="2 3">
    <name type="scientific">Oedothorax gibbosus</name>
    <dbReference type="NCBI Taxonomy" id="931172"/>
    <lineage>
        <taxon>Eukaryota</taxon>
        <taxon>Metazoa</taxon>
        <taxon>Ecdysozoa</taxon>
        <taxon>Arthropoda</taxon>
        <taxon>Chelicerata</taxon>
        <taxon>Arachnida</taxon>
        <taxon>Araneae</taxon>
        <taxon>Araneomorphae</taxon>
        <taxon>Entelegynae</taxon>
        <taxon>Araneoidea</taxon>
        <taxon>Linyphiidae</taxon>
        <taxon>Erigoninae</taxon>
        <taxon>Oedothorax</taxon>
    </lineage>
</organism>
<keyword evidence="1" id="KW-0732">Signal</keyword>
<evidence type="ECO:0000313" key="2">
    <source>
        <dbReference type="EMBL" id="KAG8187903.1"/>
    </source>
</evidence>
<name>A0AAV6UVU6_9ARAC</name>
<proteinExistence type="predicted"/>
<evidence type="ECO:0000313" key="3">
    <source>
        <dbReference type="Proteomes" id="UP000827092"/>
    </source>
</evidence>
<feature type="chain" id="PRO_5043608180" evidence="1">
    <location>
        <begin position="34"/>
        <end position="83"/>
    </location>
</feature>
<dbReference type="Proteomes" id="UP000827092">
    <property type="component" value="Unassembled WGS sequence"/>
</dbReference>
<evidence type="ECO:0000256" key="1">
    <source>
        <dbReference type="SAM" id="SignalP"/>
    </source>
</evidence>
<gene>
    <name evidence="2" type="ORF">JTE90_001666</name>
</gene>
<sequence length="83" mass="9461">MRTKYYMTRSFRRSPMMLRISIILLFFAVFAIAEDCAKKPPCQEKGCGFPMCPKGQEETFDERICCCPFCKDKGSADDKKAGS</sequence>